<evidence type="ECO:0000256" key="1">
    <source>
        <dbReference type="SAM" id="SignalP"/>
    </source>
</evidence>
<dbReference type="GO" id="GO:0004553">
    <property type="term" value="F:hydrolase activity, hydrolyzing O-glycosyl compounds"/>
    <property type="evidence" value="ECO:0007669"/>
    <property type="project" value="UniProtKB-ARBA"/>
</dbReference>
<dbReference type="InterPro" id="IPR013783">
    <property type="entry name" value="Ig-like_fold"/>
</dbReference>
<reference evidence="3 4" key="1">
    <citation type="submission" date="2018-08" db="EMBL/GenBank/DDBJ databases">
        <title>A genome reference for cultivated species of the human gut microbiota.</title>
        <authorList>
            <person name="Zou Y."/>
            <person name="Xue W."/>
            <person name="Luo G."/>
        </authorList>
    </citation>
    <scope>NUCLEOTIDE SEQUENCE [LARGE SCALE GENOMIC DNA]</scope>
    <source>
        <strain evidence="3 4">AM40-30BH</strain>
    </source>
</reference>
<accession>A0A413VPN6</accession>
<comment type="caution">
    <text evidence="3">The sequence shown here is derived from an EMBL/GenBank/DDBJ whole genome shotgun (WGS) entry which is preliminary data.</text>
</comment>
<evidence type="ECO:0000259" key="2">
    <source>
        <dbReference type="Pfam" id="PF07675"/>
    </source>
</evidence>
<feature type="chain" id="PRO_5019157488" evidence="1">
    <location>
        <begin position="21"/>
        <end position="1264"/>
    </location>
</feature>
<sequence>MKKVLLFVHLLLIVVATTYAQSLNEDFEGDQFPPKGWETRCIEYSLLSYPKWEQVNNKDINTFVTGYKGGKAAQSTSSGAGLSALWTSNWLITPQITVGNNEYLSFMLGANGAYNGLKDVNPYELKVLVSTAGNDSVSFKETVFSIIPKGVLPWGNYTIDMSKYAGQKVYIAFWDFGHALNATGSFLANKLYLDNIKMTQTPSPDVALSSINGIENGCRLEQALKVTVKNTGAASPAYKLCYQVDKNPIVIQNINEALSSGEEKQCSFTEKIKFTEPRQNIDSVYTIKTWVEASNDANLFNDTLSATVVITTSMEYPYKMTIENAQENLRSSATEGRRNAYWKWLGADEENVQNCWLYSPYMGQSAILASNCITLPQGKVRINFEYQCGESFTVTASLGNFDYSKYEPTGTSARLLASPYEWVKGGFTIDVNELGKYSLGLTASVAGSQLLMRNIEICDPYNDVVAQKIVSPYANAMMKNNSVTVTATFMNIGKDDLQNIPVHYRLNDGVVIDGVIAALSVGQKIDYTFETKADFSQLGANELKVWSTLAEDGDKGNDETAATVQVYEAAGFPYKMGFEPEENWKNWICYNPEKDNVYWEVTQVTSGGATFAKEGQYAAYINSFSGITHNDWLISPAVTMPKGKVRLSFYYATLYASGVSNLKVYLGKTDSYSDFKEGTPLATLPIDNVKYYKQGYVLLDIEEAGNYYLAFYNDGSGRDIILDDVRLDQDNDMAINAVGSSAKDGFYLTNADIIVSFMNHGAKAISNVPLSYVVYKDGSEADKAVQTVSETYTGTIEPGATIEYTFQKKADISTPGTYFFLGEVKETSDCDAFNNKMFSSNSVIHYEAATIPYVGDLETDLERSQWIFNGGWATGNNFTAANSAYSGTGGIRHAGTASGDGDWVFSGCIEIPAGTYDFGFFYRTYLNISGTSTPEKNGQDFEVFLGEAPTTEAMTMSIYKAEKALVQGREYQKVVKQITIPANGHYYIGVKCTSTATLSSSLFMDYFTIKNPVTTGLSIETEPYIADFANKESEWYHYYPSVSHFEQWTVAKVNNETFMKTQVTRDDAHTGLTYKPCPGAYVAPVISLKKGDIVKATFDYSIIIKSTAPESTEQYVRLYMADKDMPDAFTTLVASGDDNSGDRATASGSITVPADGLYYFGYMVESPVSTQAFNLYSTKIEKTGNDPNVGVQNVETEDNGYYISGRTLCLIGDYQIIRIYNGNGQLILNTGNTSKIELDSYEKGIYILSLTSRLATKTSKFLVK</sequence>
<organism evidence="3 4">
    <name type="scientific">Bacteroides nordii</name>
    <dbReference type="NCBI Taxonomy" id="291645"/>
    <lineage>
        <taxon>Bacteria</taxon>
        <taxon>Pseudomonadati</taxon>
        <taxon>Bacteroidota</taxon>
        <taxon>Bacteroidia</taxon>
        <taxon>Bacteroidales</taxon>
        <taxon>Bacteroidaceae</taxon>
        <taxon>Bacteroides</taxon>
    </lineage>
</organism>
<dbReference type="NCBIfam" id="NF038128">
    <property type="entry name" value="choice_anch_J"/>
    <property type="match status" value="2"/>
</dbReference>
<dbReference type="Gene3D" id="2.60.120.200">
    <property type="match status" value="3"/>
</dbReference>
<dbReference type="EMBL" id="QSGO01000006">
    <property type="protein sequence ID" value="RHB35444.1"/>
    <property type="molecule type" value="Genomic_DNA"/>
</dbReference>
<keyword evidence="1" id="KW-0732">Signal</keyword>
<dbReference type="RefSeq" id="WP_122201435.1">
    <property type="nucleotide sequence ID" value="NZ_CABJFV010000006.1"/>
</dbReference>
<dbReference type="Proteomes" id="UP000284379">
    <property type="component" value="Unassembled WGS sequence"/>
</dbReference>
<dbReference type="InterPro" id="IPR011628">
    <property type="entry name" value="Cleaved_adhesin"/>
</dbReference>
<feature type="domain" description="Cleaved adhesin" evidence="2">
    <location>
        <begin position="585"/>
        <end position="670"/>
    </location>
</feature>
<feature type="signal peptide" evidence="1">
    <location>
        <begin position="1"/>
        <end position="20"/>
    </location>
</feature>
<protein>
    <submittedName>
        <fullName evidence="3">T9SS C-terminal target domain-containing protein</fullName>
    </submittedName>
</protein>
<dbReference type="InterPro" id="IPR013320">
    <property type="entry name" value="ConA-like_dom_sf"/>
</dbReference>
<dbReference type="NCBIfam" id="TIGR04183">
    <property type="entry name" value="Por_Secre_tail"/>
    <property type="match status" value="1"/>
</dbReference>
<dbReference type="Gene3D" id="2.60.40.10">
    <property type="entry name" value="Immunoglobulins"/>
    <property type="match status" value="1"/>
</dbReference>
<dbReference type="Pfam" id="PF07675">
    <property type="entry name" value="Cleaved_Adhesin"/>
    <property type="match status" value="2"/>
</dbReference>
<feature type="domain" description="Cleaved adhesin" evidence="2">
    <location>
        <begin position="60"/>
        <end position="197"/>
    </location>
</feature>
<dbReference type="InterPro" id="IPR026444">
    <property type="entry name" value="Secre_tail"/>
</dbReference>
<name>A0A413VPN6_9BACE</name>
<dbReference type="GO" id="GO:0005975">
    <property type="term" value="P:carbohydrate metabolic process"/>
    <property type="evidence" value="ECO:0007669"/>
    <property type="project" value="UniProtKB-ARBA"/>
</dbReference>
<dbReference type="AlphaFoldDB" id="A0A413VPN6"/>
<proteinExistence type="predicted"/>
<evidence type="ECO:0000313" key="4">
    <source>
        <dbReference type="Proteomes" id="UP000284379"/>
    </source>
</evidence>
<dbReference type="SUPFAM" id="SSF49899">
    <property type="entry name" value="Concanavalin A-like lectins/glucanases"/>
    <property type="match status" value="1"/>
</dbReference>
<evidence type="ECO:0000313" key="3">
    <source>
        <dbReference type="EMBL" id="RHB35444.1"/>
    </source>
</evidence>
<gene>
    <name evidence="3" type="ORF">DW888_10010</name>
</gene>